<evidence type="ECO:0000259" key="3">
    <source>
        <dbReference type="Pfam" id="PF16861"/>
    </source>
</evidence>
<comment type="similarity">
    <text evidence="1">Belongs to the NodU/CmcH family.</text>
</comment>
<reference evidence="4 5" key="1">
    <citation type="journal article" date="2019" name="Microb. Cell Fact.">
        <title>Exploring novel herbicidin analogues by transcriptional regulator overexpression and MS/MS molecular networking.</title>
        <authorList>
            <person name="Shi Y."/>
            <person name="Gu R."/>
            <person name="Li Y."/>
            <person name="Wang X."/>
            <person name="Ren W."/>
            <person name="Li X."/>
            <person name="Wang L."/>
            <person name="Xie Y."/>
            <person name="Hong B."/>
        </authorList>
    </citation>
    <scope>NUCLEOTIDE SEQUENCE [LARGE SCALE GENOMIC DNA]</scope>
    <source>
        <strain evidence="4 5">US-43</strain>
    </source>
</reference>
<dbReference type="Gene3D" id="3.90.870.20">
    <property type="entry name" value="Carbamoyltransferase, C-terminal domain"/>
    <property type="match status" value="1"/>
</dbReference>
<dbReference type="RefSeq" id="WP_152265881.1">
    <property type="nucleotide sequence ID" value="NZ_VOKX01000122.1"/>
</dbReference>
<dbReference type="CDD" id="cd24033">
    <property type="entry name" value="ASKHA_NBD_NodU_CmcH-like_N"/>
    <property type="match status" value="1"/>
</dbReference>
<proteinExistence type="inferred from homology"/>
<accession>A0A5N5W0A0</accession>
<evidence type="ECO:0000313" key="4">
    <source>
        <dbReference type="EMBL" id="KAB7833925.1"/>
    </source>
</evidence>
<dbReference type="InterPro" id="IPR043129">
    <property type="entry name" value="ATPase_NBD"/>
</dbReference>
<organism evidence="4 5">
    <name type="scientific">Streptomyces mobaraensis</name>
    <name type="common">Streptoverticillium mobaraense</name>
    <dbReference type="NCBI Taxonomy" id="35621"/>
    <lineage>
        <taxon>Bacteria</taxon>
        <taxon>Bacillati</taxon>
        <taxon>Actinomycetota</taxon>
        <taxon>Actinomycetes</taxon>
        <taxon>Kitasatosporales</taxon>
        <taxon>Streptomycetaceae</taxon>
        <taxon>Streptomyces</taxon>
    </lineage>
</organism>
<keyword evidence="5" id="KW-1185">Reference proteome</keyword>
<dbReference type="Pfam" id="PF02543">
    <property type="entry name" value="Carbam_trans_N"/>
    <property type="match status" value="2"/>
</dbReference>
<name>A0A5N5W0A0_STRMB</name>
<evidence type="ECO:0000259" key="2">
    <source>
        <dbReference type="Pfam" id="PF02543"/>
    </source>
</evidence>
<keyword evidence="4" id="KW-0808">Transferase</keyword>
<evidence type="ECO:0000256" key="1">
    <source>
        <dbReference type="ARBA" id="ARBA00006129"/>
    </source>
</evidence>
<dbReference type="Gene3D" id="3.30.420.40">
    <property type="match status" value="2"/>
</dbReference>
<feature type="domain" description="Carbamoyltransferase C-terminal" evidence="3">
    <location>
        <begin position="374"/>
        <end position="537"/>
    </location>
</feature>
<sequence>MSADPSRVRTILSVNFNHDGSGVLLREGRIAGYVTTERRSRLKKHPGLREEDLDELLDQAGADLSDIDHVMLCNLHTMDTPDIPRLHGSDLKETWLAFWVNQRNDEVSLRGRRIPCTVNPDHHLIHAATAYYTSGYDSAMAVAIDPTGCRAFAGKGSRLYPLRRDLDAWFNANIGYCYVADLMFGSSIVGAGKVMGLAPYGRPADGTGPDEEPPETVRDFAALVALADRHPRLVDVDGRKLNATLAHYIQLGLERQLTAVFAELAPLCARNGIAPDICLSGGTALNAIATQLAFESTGFERMHLHPACGDDGTAIGAALWHWHHVLGHPRLHHTNADLMYSVREYPEHTVRRAVRDHAADLVVEETGDYIARAAELVAGGAVIGWYDGAGEVGPRALGHRSIVADPRDPAMRDRLNSQVKFREHFRPFAPSVLKEHAAEWFGLSDSPFMLRATPVLKPGVPAITHVDGTSRIQSVTRQDTPAFHDLIHAFKDRTGIPMVLNTSLNTKGEPIAETPEDALRTLLGSRLDHLVLPGLIVSGRTAARS</sequence>
<dbReference type="InterPro" id="IPR003696">
    <property type="entry name" value="Carbtransf_dom"/>
</dbReference>
<feature type="domain" description="Carbamoyltransferase" evidence="2">
    <location>
        <begin position="15"/>
        <end position="205"/>
    </location>
</feature>
<gene>
    <name evidence="4" type="ORF">FRZ00_31665</name>
</gene>
<comment type="caution">
    <text evidence="4">The sequence shown here is derived from an EMBL/GenBank/DDBJ whole genome shotgun (WGS) entry which is preliminary data.</text>
</comment>
<dbReference type="AlphaFoldDB" id="A0A5N5W0A0"/>
<feature type="domain" description="Carbamoyltransferase" evidence="2">
    <location>
        <begin position="271"/>
        <end position="319"/>
    </location>
</feature>
<dbReference type="PANTHER" id="PTHR34847">
    <property type="entry name" value="NODULATION PROTEIN U"/>
    <property type="match status" value="1"/>
</dbReference>
<dbReference type="Pfam" id="PF16861">
    <property type="entry name" value="Carbam_trans_C"/>
    <property type="match status" value="1"/>
</dbReference>
<dbReference type="EMBL" id="VOKX01000122">
    <property type="protein sequence ID" value="KAB7833925.1"/>
    <property type="molecule type" value="Genomic_DNA"/>
</dbReference>
<dbReference type="SUPFAM" id="SSF53067">
    <property type="entry name" value="Actin-like ATPase domain"/>
    <property type="match status" value="1"/>
</dbReference>
<dbReference type="GO" id="GO:0016740">
    <property type="term" value="F:transferase activity"/>
    <property type="evidence" value="ECO:0007669"/>
    <property type="project" value="UniProtKB-KW"/>
</dbReference>
<protein>
    <submittedName>
        <fullName evidence="4">Carbamoyltransferase</fullName>
    </submittedName>
</protein>
<evidence type="ECO:0000313" key="5">
    <source>
        <dbReference type="Proteomes" id="UP000327000"/>
    </source>
</evidence>
<dbReference type="Proteomes" id="UP000327000">
    <property type="component" value="Unassembled WGS sequence"/>
</dbReference>
<dbReference type="OrthoDB" id="9780777at2"/>
<dbReference type="PANTHER" id="PTHR34847:SF1">
    <property type="entry name" value="NODULATION PROTEIN U"/>
    <property type="match status" value="1"/>
</dbReference>
<dbReference type="InterPro" id="IPR038152">
    <property type="entry name" value="Carbam_trans_C_sf"/>
</dbReference>
<dbReference type="InterPro" id="IPR031730">
    <property type="entry name" value="Carbam_trans_C"/>
</dbReference>
<dbReference type="InterPro" id="IPR051338">
    <property type="entry name" value="NodU/CmcH_Carbamoyltrnsfr"/>
</dbReference>